<sequence>MSPAKLIPIQNAFEQLEEEHMNIEEENSQPPPARLIELPDENARSNVWSLLRYTTVDQKLPNALTATTTIMEIATMVQKYDVKHVNVQGMHLNVVFKTPCLLKRCKNYPKVLQESLFLTKGPSIQFASMLKQQVSARSQLITIVLIIILKEDLDQLNTTLHVKGFANIFKSTWRN</sequence>
<name>A0AAV4NSU4_CAEEX</name>
<comment type="caution">
    <text evidence="1">The sequence shown here is derived from an EMBL/GenBank/DDBJ whole genome shotgun (WGS) entry which is preliminary data.</text>
</comment>
<dbReference type="Proteomes" id="UP001054945">
    <property type="component" value="Unassembled WGS sequence"/>
</dbReference>
<organism evidence="1 2">
    <name type="scientific">Caerostris extrusa</name>
    <name type="common">Bark spider</name>
    <name type="synonym">Caerostris bankana</name>
    <dbReference type="NCBI Taxonomy" id="172846"/>
    <lineage>
        <taxon>Eukaryota</taxon>
        <taxon>Metazoa</taxon>
        <taxon>Ecdysozoa</taxon>
        <taxon>Arthropoda</taxon>
        <taxon>Chelicerata</taxon>
        <taxon>Arachnida</taxon>
        <taxon>Araneae</taxon>
        <taxon>Araneomorphae</taxon>
        <taxon>Entelegynae</taxon>
        <taxon>Araneoidea</taxon>
        <taxon>Araneidae</taxon>
        <taxon>Caerostris</taxon>
    </lineage>
</organism>
<dbReference type="EMBL" id="BPLR01003675">
    <property type="protein sequence ID" value="GIX87360.1"/>
    <property type="molecule type" value="Genomic_DNA"/>
</dbReference>
<protein>
    <submittedName>
        <fullName evidence="1">Uncharacterized protein</fullName>
    </submittedName>
</protein>
<evidence type="ECO:0000313" key="1">
    <source>
        <dbReference type="EMBL" id="GIX87360.1"/>
    </source>
</evidence>
<evidence type="ECO:0000313" key="2">
    <source>
        <dbReference type="Proteomes" id="UP001054945"/>
    </source>
</evidence>
<keyword evidence="2" id="KW-1185">Reference proteome</keyword>
<proteinExistence type="predicted"/>
<accession>A0AAV4NSU4</accession>
<gene>
    <name evidence="1" type="ORF">CEXT_523331</name>
</gene>
<dbReference type="AlphaFoldDB" id="A0AAV4NSU4"/>
<reference evidence="1 2" key="1">
    <citation type="submission" date="2021-06" db="EMBL/GenBank/DDBJ databases">
        <title>Caerostris extrusa draft genome.</title>
        <authorList>
            <person name="Kono N."/>
            <person name="Arakawa K."/>
        </authorList>
    </citation>
    <scope>NUCLEOTIDE SEQUENCE [LARGE SCALE GENOMIC DNA]</scope>
</reference>